<dbReference type="EMBL" id="VFPS01000001">
    <property type="protein sequence ID" value="TQN00437.1"/>
    <property type="molecule type" value="Genomic_DNA"/>
</dbReference>
<gene>
    <name evidence="1" type="ORF">FHX68_0531</name>
</gene>
<evidence type="ECO:0000313" key="1">
    <source>
        <dbReference type="EMBL" id="TQN00437.1"/>
    </source>
</evidence>
<keyword evidence="2" id="KW-1185">Reference proteome</keyword>
<evidence type="ECO:0008006" key="3">
    <source>
        <dbReference type="Google" id="ProtNLM"/>
    </source>
</evidence>
<organism evidence="1 2">
    <name type="scientific">Microbacterium lacticum</name>
    <dbReference type="NCBI Taxonomy" id="33885"/>
    <lineage>
        <taxon>Bacteria</taxon>
        <taxon>Bacillati</taxon>
        <taxon>Actinomycetota</taxon>
        <taxon>Actinomycetes</taxon>
        <taxon>Micrococcales</taxon>
        <taxon>Microbacteriaceae</taxon>
        <taxon>Microbacterium</taxon>
    </lineage>
</organism>
<dbReference type="Proteomes" id="UP000319804">
    <property type="component" value="Unassembled WGS sequence"/>
</dbReference>
<proteinExistence type="predicted"/>
<dbReference type="OrthoDB" id="4979053at2"/>
<evidence type="ECO:0000313" key="2">
    <source>
        <dbReference type="Proteomes" id="UP000319804"/>
    </source>
</evidence>
<dbReference type="AlphaFoldDB" id="A0A4Y3UL18"/>
<protein>
    <recommendedName>
        <fullName evidence="3">HK97 gp10 family phage protein</fullName>
    </recommendedName>
</protein>
<accession>A0A4Y3UL18</accession>
<reference evidence="1 2" key="1">
    <citation type="submission" date="2019-06" db="EMBL/GenBank/DDBJ databases">
        <title>Sequencing the genomes of 1000 actinobacteria strains.</title>
        <authorList>
            <person name="Klenk H.-P."/>
        </authorList>
    </citation>
    <scope>NUCLEOTIDE SEQUENCE [LARGE SCALE GENOMIC DNA]</scope>
    <source>
        <strain evidence="1 2">DSM 20427</strain>
    </source>
</reference>
<dbReference type="RefSeq" id="WP_141379655.1">
    <property type="nucleotide sequence ID" value="NZ_BJNA01000008.1"/>
</dbReference>
<comment type="caution">
    <text evidence="1">The sequence shown here is derived from an EMBL/GenBank/DDBJ whole genome shotgun (WGS) entry which is preliminary data.</text>
</comment>
<sequence>MAGRISLLVSHDMRVLVEAVRGMDADVRKQIRTHTRQQAAPLWKSEIAQHTGTRLQNRVLVDSARVSVTDQNVMIKSAQVGKLSSGVPVSKLAGPAEFGGFEGKQIKQRSGRGPNKVYTRRMGNAFGHPIRKGKVFFPAAHESIPRVASLWFQTAYRTVAETFEKAGR</sequence>
<name>A0A4Y3UL18_9MICO</name>